<feature type="transmembrane region" description="Helical" evidence="2">
    <location>
        <begin position="155"/>
        <end position="171"/>
    </location>
</feature>
<dbReference type="PANTHER" id="PTHR33115:SF43">
    <property type="entry name" value="BLE2 PROTEIN"/>
    <property type="match status" value="1"/>
</dbReference>
<sequence>MTTTAPARDRDPVPVDPTPHAVAAGGDVRGNEIREVLQRESSSVVEIGSADKVKKKLKRLDTIVFCVAFLEWAGNAVGTLASLWATVVLLGGFCSLLSPKDFWFATVMIFMEGTRSCVVFLRSDAMVNRWLFGSTSALRWETLSSPRMLRVSGDGKLIVVVAGVGIGLTPIEFRPAIVAGILKLAVLVLIVRVLLTRQPRGWLANVVLFDSVAASTTGGTVGAFKLGLHYIHRPNANPIVSYLKVVGILTAWQFGTVLLVWMTVSVWSRIPFMRKVVPNLCLKVVIASGFACLPFLQAVFASYYRYLSISVAVALQILSYHVTWELLEHWDDLDETWEERNASLPRLLLPILETMMYILFFWSVVFPLPGISFEISLYMLLSAIAVGLIANLQIPVAFLQVLLSILRLCSLLGHHHQDYHPLPDGTSPNFVPSIVVFFMLELCQGSSYMIASLLGIVSLLFRRSLARASGFEDDWGVEAVNLYFRQAYKARTETGLFRSAKQKYTPSLNRFAIESLGSTSSDKIQIVGLRILYHCLERGNPESNKKLITRIVKDNAKTIINKTIVLISYLTDAENSGDKQQKENGDNKWVRLIIGGGGGGRQISSGDKQKKKRTDKKKVVRLSLMFVRKLAINGGKISTRFRKELSESPFFLDSLENILNLEDCQDDLWEPVMDIIAVLALNKDARQEIGSIQSIIPKLINAFLISGRDYHSLRIAAGEALANLTIKSTDNCWAILLADPEHNVIKNLVSMLEDNYCVRVAADLLHNLCANSTDKLMEINFGATVLLESSLQKVMKMIRTKDGKELEAALCVASQISDVIPECFAQTLDTDAETAAELVQKLVDTLKSNKEPRLEYPRIRRVLIEMIISILGSRRPDRYKEIFRKKGAKEALDIVKGTPSRLEKYRVFLDGEGVVMEELHMRDRVDKAKGLIETATPDP</sequence>
<dbReference type="AlphaFoldDB" id="A0ABC9BWY9"/>
<protein>
    <recommendedName>
        <fullName evidence="5">ARM repeat superfamily protein</fullName>
    </recommendedName>
</protein>
<evidence type="ECO:0000256" key="2">
    <source>
        <dbReference type="SAM" id="Phobius"/>
    </source>
</evidence>
<gene>
    <name evidence="3" type="ORF">URODEC1_LOCUS69800</name>
</gene>
<feature type="transmembrane region" description="Helical" evidence="2">
    <location>
        <begin position="102"/>
        <end position="121"/>
    </location>
</feature>
<feature type="transmembrane region" description="Helical" evidence="2">
    <location>
        <begin position="246"/>
        <end position="268"/>
    </location>
</feature>
<feature type="region of interest" description="Disordered" evidence="1">
    <location>
        <begin position="596"/>
        <end position="616"/>
    </location>
</feature>
<evidence type="ECO:0000256" key="1">
    <source>
        <dbReference type="SAM" id="MobiDB-lite"/>
    </source>
</evidence>
<keyword evidence="4" id="KW-1185">Reference proteome</keyword>
<dbReference type="PANTHER" id="PTHR33115">
    <property type="entry name" value="ARM REPEAT SUPERFAMILY PROTEIN"/>
    <property type="match status" value="1"/>
</dbReference>
<organism evidence="3 4">
    <name type="scientific">Urochloa decumbens</name>
    <dbReference type="NCBI Taxonomy" id="240449"/>
    <lineage>
        <taxon>Eukaryota</taxon>
        <taxon>Viridiplantae</taxon>
        <taxon>Streptophyta</taxon>
        <taxon>Embryophyta</taxon>
        <taxon>Tracheophyta</taxon>
        <taxon>Spermatophyta</taxon>
        <taxon>Magnoliopsida</taxon>
        <taxon>Liliopsida</taxon>
        <taxon>Poales</taxon>
        <taxon>Poaceae</taxon>
        <taxon>PACMAD clade</taxon>
        <taxon>Panicoideae</taxon>
        <taxon>Panicodae</taxon>
        <taxon>Paniceae</taxon>
        <taxon>Melinidinae</taxon>
        <taxon>Urochloa</taxon>
    </lineage>
</organism>
<feature type="region of interest" description="Disordered" evidence="1">
    <location>
        <begin position="1"/>
        <end position="25"/>
    </location>
</feature>
<feature type="transmembrane region" description="Helical" evidence="2">
    <location>
        <begin position="62"/>
        <end position="90"/>
    </location>
</feature>
<keyword evidence="2" id="KW-0812">Transmembrane</keyword>
<feature type="transmembrane region" description="Helical" evidence="2">
    <location>
        <begin position="280"/>
        <end position="300"/>
    </location>
</feature>
<feature type="transmembrane region" description="Helical" evidence="2">
    <location>
        <begin position="202"/>
        <end position="226"/>
    </location>
</feature>
<proteinExistence type="predicted"/>
<evidence type="ECO:0000313" key="4">
    <source>
        <dbReference type="Proteomes" id="UP001497457"/>
    </source>
</evidence>
<dbReference type="EMBL" id="OZ075138">
    <property type="protein sequence ID" value="CAL5010024.1"/>
    <property type="molecule type" value="Genomic_DNA"/>
</dbReference>
<dbReference type="InterPro" id="IPR011989">
    <property type="entry name" value="ARM-like"/>
</dbReference>
<accession>A0ABC9BWY9</accession>
<dbReference type="InterPro" id="IPR016024">
    <property type="entry name" value="ARM-type_fold"/>
</dbReference>
<dbReference type="Proteomes" id="UP001497457">
    <property type="component" value="Chromosome 28b"/>
</dbReference>
<dbReference type="SUPFAM" id="SSF48371">
    <property type="entry name" value="ARM repeat"/>
    <property type="match status" value="1"/>
</dbReference>
<evidence type="ECO:0008006" key="5">
    <source>
        <dbReference type="Google" id="ProtNLM"/>
    </source>
</evidence>
<keyword evidence="2" id="KW-0472">Membrane</keyword>
<feature type="transmembrane region" description="Helical" evidence="2">
    <location>
        <begin position="177"/>
        <end position="195"/>
    </location>
</feature>
<reference evidence="3" key="1">
    <citation type="submission" date="2024-10" db="EMBL/GenBank/DDBJ databases">
        <authorList>
            <person name="Ryan C."/>
        </authorList>
    </citation>
    <scope>NUCLEOTIDE SEQUENCE [LARGE SCALE GENOMIC DNA]</scope>
</reference>
<name>A0ABC9BWY9_9POAL</name>
<dbReference type="Gene3D" id="1.25.10.10">
    <property type="entry name" value="Leucine-rich Repeat Variant"/>
    <property type="match status" value="1"/>
</dbReference>
<evidence type="ECO:0000313" key="3">
    <source>
        <dbReference type="EMBL" id="CAL5010024.1"/>
    </source>
</evidence>
<keyword evidence="2" id="KW-1133">Transmembrane helix</keyword>
<feature type="transmembrane region" description="Helical" evidence="2">
    <location>
        <begin position="347"/>
        <end position="365"/>
    </location>
</feature>